<dbReference type="GO" id="GO:0006313">
    <property type="term" value="P:DNA transposition"/>
    <property type="evidence" value="ECO:0007669"/>
    <property type="project" value="InterPro"/>
</dbReference>
<dbReference type="GO" id="GO:0004803">
    <property type="term" value="F:transposase activity"/>
    <property type="evidence" value="ECO:0007669"/>
    <property type="project" value="InterPro"/>
</dbReference>
<dbReference type="PANTHER" id="PTHR33055">
    <property type="entry name" value="TRANSPOSASE FOR INSERTION SEQUENCE ELEMENT IS1111A"/>
    <property type="match status" value="1"/>
</dbReference>
<evidence type="ECO:0000259" key="1">
    <source>
        <dbReference type="Pfam" id="PF02371"/>
    </source>
</evidence>
<dbReference type="Proteomes" id="UP001139461">
    <property type="component" value="Unassembled WGS sequence"/>
</dbReference>
<name>A0A9X1U2D6_9FLAO</name>
<dbReference type="EMBL" id="JAIRBA010000101">
    <property type="protein sequence ID" value="MCG2420559.1"/>
    <property type="molecule type" value="Genomic_DNA"/>
</dbReference>
<reference evidence="2" key="1">
    <citation type="submission" date="2021-09" db="EMBL/GenBank/DDBJ databases">
        <title>Genome of Aequorivita sp. strain F47161.</title>
        <authorList>
            <person name="Wang Y."/>
        </authorList>
    </citation>
    <scope>NUCLEOTIDE SEQUENCE</scope>
    <source>
        <strain evidence="2">F47161</strain>
    </source>
</reference>
<gene>
    <name evidence="2" type="ORF">K8089_16170</name>
</gene>
<dbReference type="GO" id="GO:0003677">
    <property type="term" value="F:DNA binding"/>
    <property type="evidence" value="ECO:0007669"/>
    <property type="project" value="InterPro"/>
</dbReference>
<feature type="domain" description="Transposase IS116/IS110/IS902 C-terminal" evidence="1">
    <location>
        <begin position="99"/>
        <end position="183"/>
    </location>
</feature>
<accession>A0A9X1U2D6</accession>
<protein>
    <submittedName>
        <fullName evidence="2">IS110 family transposase</fullName>
    </submittedName>
</protein>
<dbReference type="PANTHER" id="PTHR33055:SF3">
    <property type="entry name" value="PUTATIVE TRANSPOSASE FOR IS117-RELATED"/>
    <property type="match status" value="1"/>
</dbReference>
<dbReference type="NCBIfam" id="NF033542">
    <property type="entry name" value="transpos_IS110"/>
    <property type="match status" value="1"/>
</dbReference>
<evidence type="ECO:0000313" key="3">
    <source>
        <dbReference type="Proteomes" id="UP001139461"/>
    </source>
</evidence>
<keyword evidence="3" id="KW-1185">Reference proteome</keyword>
<dbReference type="Pfam" id="PF02371">
    <property type="entry name" value="Transposase_20"/>
    <property type="match status" value="1"/>
</dbReference>
<dbReference type="AlphaFoldDB" id="A0A9X1U2D6"/>
<sequence>LRSLFRRRNDIVKDIRRNKSRIKMQLLYFGIKIPEEFSNDKWSHKFRDWVDAVRFAHPTAKSALEGRMRTFRFLDKEKREISTQLRAYCRKYHKEDYYLLRSIPGIGGIVACGILSELGDLRRFNNIKQFAGYLGLAPGIYQSGENSRGMGITKRANKIMRSYFVEASWQAIRADPVMQAYYRKHVHRNSKSIIIKIARKLASRTLAVVKTGIPYEPGVVQ</sequence>
<organism evidence="2 3">
    <name type="scientific">Aequorivita vitellina</name>
    <dbReference type="NCBI Taxonomy" id="2874475"/>
    <lineage>
        <taxon>Bacteria</taxon>
        <taxon>Pseudomonadati</taxon>
        <taxon>Bacteroidota</taxon>
        <taxon>Flavobacteriia</taxon>
        <taxon>Flavobacteriales</taxon>
        <taxon>Flavobacteriaceae</taxon>
        <taxon>Aequorivita</taxon>
    </lineage>
</organism>
<proteinExistence type="predicted"/>
<evidence type="ECO:0000313" key="2">
    <source>
        <dbReference type="EMBL" id="MCG2420559.1"/>
    </source>
</evidence>
<feature type="non-terminal residue" evidence="2">
    <location>
        <position position="1"/>
    </location>
</feature>
<comment type="caution">
    <text evidence="2">The sequence shown here is derived from an EMBL/GenBank/DDBJ whole genome shotgun (WGS) entry which is preliminary data.</text>
</comment>
<dbReference type="InterPro" id="IPR003346">
    <property type="entry name" value="Transposase_20"/>
</dbReference>
<dbReference type="InterPro" id="IPR047650">
    <property type="entry name" value="Transpos_IS110"/>
</dbReference>
<dbReference type="RefSeq" id="WP_237604317.1">
    <property type="nucleotide sequence ID" value="NZ_JAIRBA010000101.1"/>
</dbReference>